<feature type="transmembrane region" description="Helical" evidence="9">
    <location>
        <begin position="454"/>
        <end position="475"/>
    </location>
</feature>
<evidence type="ECO:0000313" key="11">
    <source>
        <dbReference type="Proteomes" id="UP000053317"/>
    </source>
</evidence>
<keyword evidence="6 9" id="KW-0472">Membrane</keyword>
<dbReference type="SUPFAM" id="SSF103473">
    <property type="entry name" value="MFS general substrate transporter"/>
    <property type="match status" value="2"/>
</dbReference>
<evidence type="ECO:0000256" key="9">
    <source>
        <dbReference type="SAM" id="Phobius"/>
    </source>
</evidence>
<dbReference type="PANTHER" id="PTHR23501">
    <property type="entry name" value="MAJOR FACILITATOR SUPERFAMILY"/>
    <property type="match status" value="1"/>
</dbReference>
<feature type="transmembrane region" description="Helical" evidence="9">
    <location>
        <begin position="399"/>
        <end position="422"/>
    </location>
</feature>
<protein>
    <submittedName>
        <fullName evidence="10">Putative siderophore iron transporter</fullName>
    </submittedName>
</protein>
<dbReference type="InterPro" id="IPR036259">
    <property type="entry name" value="MFS_trans_sf"/>
</dbReference>
<feature type="transmembrane region" description="Helical" evidence="9">
    <location>
        <begin position="292"/>
        <end position="313"/>
    </location>
</feature>
<dbReference type="FunFam" id="1.20.1250.20:FF:000284">
    <property type="entry name" value="Siderophore iron transporter mirB"/>
    <property type="match status" value="1"/>
</dbReference>
<dbReference type="Proteomes" id="UP000053317">
    <property type="component" value="Unassembled WGS sequence"/>
</dbReference>
<name>A0A0G2EKC9_PHACM</name>
<keyword evidence="7" id="KW-0325">Glycoprotein</keyword>
<dbReference type="Pfam" id="PF07690">
    <property type="entry name" value="MFS_1"/>
    <property type="match status" value="1"/>
</dbReference>
<dbReference type="AlphaFoldDB" id="A0A0G2EKC9"/>
<feature type="region of interest" description="Disordered" evidence="8">
    <location>
        <begin position="1"/>
        <end position="43"/>
    </location>
</feature>
<feature type="transmembrane region" description="Helical" evidence="9">
    <location>
        <begin position="568"/>
        <end position="587"/>
    </location>
</feature>
<dbReference type="GO" id="GO:0022857">
    <property type="term" value="F:transmembrane transporter activity"/>
    <property type="evidence" value="ECO:0007669"/>
    <property type="project" value="InterPro"/>
</dbReference>
<keyword evidence="5 9" id="KW-1133">Transmembrane helix</keyword>
<dbReference type="OrthoDB" id="4078873at2759"/>
<proteinExistence type="inferred from homology"/>
<evidence type="ECO:0000256" key="1">
    <source>
        <dbReference type="ARBA" id="ARBA00004141"/>
    </source>
</evidence>
<feature type="transmembrane region" description="Helical" evidence="9">
    <location>
        <begin position="319"/>
        <end position="342"/>
    </location>
</feature>
<sequence length="603" mass="66695">MPLWNLKTKSDGGPVTVEQAASTHVDVEAEKTPDDTRSTVDEFPDKNAQHGIQQIEAVTVVWSKSHLYLAYLLILLIYFVDSLQQQTTNQLTPYVYSDFQLHSLIPVTGILSSIIGALVKLPLAKILDVWGRPLGFTLMVACCTLGLIMMAACKNVETYCAAQVFYWVGYNGMTYVLGVFIADTSKLENRGLMFAYANSPYIATTWAGGPAATSFLKNSGWPWGFGTFAIVTPVVSSPLIFLFLYNYRKAARMNLMPPPSERTWLQSCKYYAIEFDRESLGKSKLSWADFKTVFGIILLASGLALFLLPFSLYSYQGDGWRSSMIICMIIFGGLLIIAFVFYEKYWAPKTFIPFSLLVDRTVLGACILAGTLFVSYYCWDGYFSSFLQVVQNQSITHTTYISNIYTIGSCFWAIVVGILIKWSGTFRWLALYMGLPLQILGIGLMIHFRQPDTNIGYVVMCQIFIAFGGGTLVICEQIAAMAAAKHENIATVLAIESMFSSIGGAIGSTVSAAIWTGTFPKALEEYLPENAQADLYTIYGSLVQQLSYPVGSETRDAINKAYGVSQRYMCIAGTSILVIGVAATAVWRDIKVKDFKQVKGTVI</sequence>
<evidence type="ECO:0000256" key="4">
    <source>
        <dbReference type="ARBA" id="ARBA00022692"/>
    </source>
</evidence>
<evidence type="ECO:0000313" key="10">
    <source>
        <dbReference type="EMBL" id="KKY22641.1"/>
    </source>
</evidence>
<comment type="caution">
    <text evidence="10">The sequence shown here is derived from an EMBL/GenBank/DDBJ whole genome shotgun (WGS) entry which is preliminary data.</text>
</comment>
<feature type="transmembrane region" description="Helical" evidence="9">
    <location>
        <begin position="362"/>
        <end position="379"/>
    </location>
</feature>
<comment type="similarity">
    <text evidence="2">Belongs to the major facilitator superfamily.</text>
</comment>
<reference evidence="10 11" key="1">
    <citation type="submission" date="2015-05" db="EMBL/GenBank/DDBJ databases">
        <title>Distinctive expansion of gene families associated with plant cell wall degradation and secondary metabolism in the genomes of grapevine trunk pathogens.</title>
        <authorList>
            <person name="Lawrence D.P."/>
            <person name="Travadon R."/>
            <person name="Rolshausen P.E."/>
            <person name="Baumgartner K."/>
        </authorList>
    </citation>
    <scope>NUCLEOTIDE SEQUENCE [LARGE SCALE GENOMIC DNA]</scope>
    <source>
        <strain evidence="10">UCRPC4</strain>
    </source>
</reference>
<evidence type="ECO:0000256" key="7">
    <source>
        <dbReference type="ARBA" id="ARBA00023180"/>
    </source>
</evidence>
<accession>A0A0G2EKC9</accession>
<dbReference type="PANTHER" id="PTHR23501:SF3">
    <property type="entry name" value="MAJOR FACILITATOR SUPERFAMILY (MFS) PROFILE DOMAIN-CONTAINING PROTEIN"/>
    <property type="match status" value="1"/>
</dbReference>
<feature type="transmembrane region" description="Helical" evidence="9">
    <location>
        <begin position="222"/>
        <end position="245"/>
    </location>
</feature>
<feature type="compositionally biased region" description="Basic and acidic residues" evidence="8">
    <location>
        <begin position="25"/>
        <end position="43"/>
    </location>
</feature>
<dbReference type="GO" id="GO:0005886">
    <property type="term" value="C:plasma membrane"/>
    <property type="evidence" value="ECO:0007669"/>
    <property type="project" value="TreeGrafter"/>
</dbReference>
<evidence type="ECO:0000256" key="3">
    <source>
        <dbReference type="ARBA" id="ARBA00022448"/>
    </source>
</evidence>
<feature type="transmembrane region" description="Helical" evidence="9">
    <location>
        <begin position="429"/>
        <end position="448"/>
    </location>
</feature>
<keyword evidence="4 9" id="KW-0812">Transmembrane</keyword>
<evidence type="ECO:0000256" key="6">
    <source>
        <dbReference type="ARBA" id="ARBA00023136"/>
    </source>
</evidence>
<dbReference type="EMBL" id="LCWF01000075">
    <property type="protein sequence ID" value="KKY22641.1"/>
    <property type="molecule type" value="Genomic_DNA"/>
</dbReference>
<dbReference type="InterPro" id="IPR011701">
    <property type="entry name" value="MFS"/>
</dbReference>
<dbReference type="Gene3D" id="1.20.1250.20">
    <property type="entry name" value="MFS general substrate transporter like domains"/>
    <property type="match status" value="2"/>
</dbReference>
<evidence type="ECO:0000256" key="8">
    <source>
        <dbReference type="SAM" id="MobiDB-lite"/>
    </source>
</evidence>
<comment type="subcellular location">
    <subcellularLocation>
        <location evidence="1">Membrane</location>
        <topology evidence="1">Multi-pass membrane protein</topology>
    </subcellularLocation>
</comment>
<keyword evidence="3" id="KW-0813">Transport</keyword>
<evidence type="ECO:0000256" key="5">
    <source>
        <dbReference type="ARBA" id="ARBA00022989"/>
    </source>
</evidence>
<reference evidence="10 11" key="2">
    <citation type="submission" date="2015-05" db="EMBL/GenBank/DDBJ databases">
        <authorList>
            <person name="Morales-Cruz A."/>
            <person name="Amrine K.C."/>
            <person name="Cantu D."/>
        </authorList>
    </citation>
    <scope>NUCLEOTIDE SEQUENCE [LARGE SCALE GENOMIC DNA]</scope>
    <source>
        <strain evidence="10">UCRPC4</strain>
    </source>
</reference>
<evidence type="ECO:0000256" key="2">
    <source>
        <dbReference type="ARBA" id="ARBA00008335"/>
    </source>
</evidence>
<feature type="transmembrane region" description="Helical" evidence="9">
    <location>
        <begin position="67"/>
        <end position="84"/>
    </location>
</feature>
<keyword evidence="11" id="KW-1185">Reference proteome</keyword>
<feature type="transmembrane region" description="Helical" evidence="9">
    <location>
        <begin position="133"/>
        <end position="152"/>
    </location>
</feature>
<organism evidence="10 11">
    <name type="scientific">Phaeomoniella chlamydospora</name>
    <name type="common">Phaeoacremonium chlamydosporum</name>
    <dbReference type="NCBI Taxonomy" id="158046"/>
    <lineage>
        <taxon>Eukaryota</taxon>
        <taxon>Fungi</taxon>
        <taxon>Dikarya</taxon>
        <taxon>Ascomycota</taxon>
        <taxon>Pezizomycotina</taxon>
        <taxon>Eurotiomycetes</taxon>
        <taxon>Chaetothyriomycetidae</taxon>
        <taxon>Phaeomoniellales</taxon>
        <taxon>Phaeomoniellaceae</taxon>
        <taxon>Phaeomoniella</taxon>
    </lineage>
</organism>
<feature type="transmembrane region" description="Helical" evidence="9">
    <location>
        <begin position="104"/>
        <end position="121"/>
    </location>
</feature>
<feature type="transmembrane region" description="Helical" evidence="9">
    <location>
        <begin position="164"/>
        <end position="182"/>
    </location>
</feature>
<gene>
    <name evidence="10" type="ORF">UCRPC4_g03259</name>
</gene>
<dbReference type="FunFam" id="1.20.1250.20:FF:000335">
    <property type="entry name" value="Siderochrome iron transporter 2"/>
    <property type="match status" value="1"/>
</dbReference>